<comment type="caution">
    <text evidence="3">The sequence shown here is derived from an EMBL/GenBank/DDBJ whole genome shotgun (WGS) entry which is preliminary data.</text>
</comment>
<name>A0A9D3YZB1_DREPO</name>
<dbReference type="Proteomes" id="UP000828390">
    <property type="component" value="Unassembled WGS sequence"/>
</dbReference>
<dbReference type="InterPro" id="IPR000315">
    <property type="entry name" value="Znf_B-box"/>
</dbReference>
<dbReference type="AlphaFoldDB" id="A0A9D3YZB1"/>
<reference evidence="3" key="2">
    <citation type="submission" date="2020-11" db="EMBL/GenBank/DDBJ databases">
        <authorList>
            <person name="McCartney M.A."/>
            <person name="Auch B."/>
            <person name="Kono T."/>
            <person name="Mallez S."/>
            <person name="Becker A."/>
            <person name="Gohl D.M."/>
            <person name="Silverstein K.A.T."/>
            <person name="Koren S."/>
            <person name="Bechman K.B."/>
            <person name="Herman A."/>
            <person name="Abrahante J.E."/>
            <person name="Garbe J."/>
        </authorList>
    </citation>
    <scope>NUCLEOTIDE SEQUENCE</scope>
    <source>
        <strain evidence="3">Duluth1</strain>
        <tissue evidence="3">Whole animal</tissue>
    </source>
</reference>
<evidence type="ECO:0000256" key="1">
    <source>
        <dbReference type="PROSITE-ProRule" id="PRU00024"/>
    </source>
</evidence>
<keyword evidence="1" id="KW-0863">Zinc-finger</keyword>
<dbReference type="SUPFAM" id="SSF57845">
    <property type="entry name" value="B-box zinc-binding domain"/>
    <property type="match status" value="1"/>
</dbReference>
<dbReference type="Gene3D" id="3.30.160.60">
    <property type="entry name" value="Classic Zinc Finger"/>
    <property type="match status" value="1"/>
</dbReference>
<evidence type="ECO:0000313" key="4">
    <source>
        <dbReference type="Proteomes" id="UP000828390"/>
    </source>
</evidence>
<organism evidence="3 4">
    <name type="scientific">Dreissena polymorpha</name>
    <name type="common">Zebra mussel</name>
    <name type="synonym">Mytilus polymorpha</name>
    <dbReference type="NCBI Taxonomy" id="45954"/>
    <lineage>
        <taxon>Eukaryota</taxon>
        <taxon>Metazoa</taxon>
        <taxon>Spiralia</taxon>
        <taxon>Lophotrochozoa</taxon>
        <taxon>Mollusca</taxon>
        <taxon>Bivalvia</taxon>
        <taxon>Autobranchia</taxon>
        <taxon>Heteroconchia</taxon>
        <taxon>Euheterodonta</taxon>
        <taxon>Imparidentia</taxon>
        <taxon>Neoheterodontei</taxon>
        <taxon>Myida</taxon>
        <taxon>Dreissenoidea</taxon>
        <taxon>Dreissenidae</taxon>
        <taxon>Dreissena</taxon>
    </lineage>
</organism>
<sequence length="73" mass="8773">MPRIMKLRRYIDHDSQMTPIDFQVTREATNKWPVTKKMEDLLLKCDVHKDEKLKMFCQDHSQLCCSDCVLLHH</sequence>
<keyword evidence="1" id="KW-0479">Metal-binding</keyword>
<dbReference type="Pfam" id="PF00643">
    <property type="entry name" value="zf-B_box"/>
    <property type="match status" value="1"/>
</dbReference>
<protein>
    <recommendedName>
        <fullName evidence="2">B box-type domain-containing protein</fullName>
    </recommendedName>
</protein>
<accession>A0A9D3YZB1</accession>
<feature type="domain" description="B box-type" evidence="2">
    <location>
        <begin position="40"/>
        <end position="73"/>
    </location>
</feature>
<feature type="non-terminal residue" evidence="3">
    <location>
        <position position="73"/>
    </location>
</feature>
<dbReference type="EMBL" id="JAIWYP010000014">
    <property type="protein sequence ID" value="KAH3707800.1"/>
    <property type="molecule type" value="Genomic_DNA"/>
</dbReference>
<reference evidence="3" key="1">
    <citation type="journal article" date="2019" name="bioRxiv">
        <title>The Genome of the Zebra Mussel, Dreissena polymorpha: A Resource for Invasive Species Research.</title>
        <authorList>
            <person name="McCartney M.A."/>
            <person name="Auch B."/>
            <person name="Kono T."/>
            <person name="Mallez S."/>
            <person name="Zhang Y."/>
            <person name="Obille A."/>
            <person name="Becker A."/>
            <person name="Abrahante J.E."/>
            <person name="Garbe J."/>
            <person name="Badalamenti J.P."/>
            <person name="Herman A."/>
            <person name="Mangelson H."/>
            <person name="Liachko I."/>
            <person name="Sullivan S."/>
            <person name="Sone E.D."/>
            <person name="Koren S."/>
            <person name="Silverstein K.A.T."/>
            <person name="Beckman K.B."/>
            <person name="Gohl D.M."/>
        </authorList>
    </citation>
    <scope>NUCLEOTIDE SEQUENCE</scope>
    <source>
        <strain evidence="3">Duluth1</strain>
        <tissue evidence="3">Whole animal</tissue>
    </source>
</reference>
<evidence type="ECO:0000259" key="2">
    <source>
        <dbReference type="PROSITE" id="PS50119"/>
    </source>
</evidence>
<dbReference type="PROSITE" id="PS50119">
    <property type="entry name" value="ZF_BBOX"/>
    <property type="match status" value="1"/>
</dbReference>
<proteinExistence type="predicted"/>
<evidence type="ECO:0000313" key="3">
    <source>
        <dbReference type="EMBL" id="KAH3707800.1"/>
    </source>
</evidence>
<gene>
    <name evidence="3" type="ORF">DPMN_067216</name>
</gene>
<dbReference type="GO" id="GO:0008270">
    <property type="term" value="F:zinc ion binding"/>
    <property type="evidence" value="ECO:0007669"/>
    <property type="project" value="UniProtKB-KW"/>
</dbReference>
<keyword evidence="1" id="KW-0862">Zinc</keyword>
<keyword evidence="4" id="KW-1185">Reference proteome</keyword>